<keyword evidence="6" id="KW-0653">Protein transport</keyword>
<dbReference type="PANTHER" id="PTHR30290">
    <property type="entry name" value="PERIPLASMIC BINDING COMPONENT OF ABC TRANSPORTER"/>
    <property type="match status" value="1"/>
</dbReference>
<feature type="chain" id="PRO_5047355828" description="Solute-binding protein family 5 domain-containing protein" evidence="7">
    <location>
        <begin position="24"/>
        <end position="191"/>
    </location>
</feature>
<evidence type="ECO:0000256" key="1">
    <source>
        <dbReference type="ARBA" id="ARBA00004193"/>
    </source>
</evidence>
<dbReference type="Gene3D" id="3.40.190.10">
    <property type="entry name" value="Periplasmic binding protein-like II"/>
    <property type="match status" value="1"/>
</dbReference>
<dbReference type="Proteomes" id="UP001060027">
    <property type="component" value="Chromosome"/>
</dbReference>
<dbReference type="InterPro" id="IPR000914">
    <property type="entry name" value="SBP_5_dom"/>
</dbReference>
<evidence type="ECO:0000259" key="8">
    <source>
        <dbReference type="Pfam" id="PF00496"/>
    </source>
</evidence>
<dbReference type="EMBL" id="AP024523">
    <property type="protein sequence ID" value="BDB09637.1"/>
    <property type="molecule type" value="Genomic_DNA"/>
</dbReference>
<evidence type="ECO:0000256" key="7">
    <source>
        <dbReference type="SAM" id="SignalP"/>
    </source>
</evidence>
<dbReference type="InterPro" id="IPR039424">
    <property type="entry name" value="SBP_5"/>
</dbReference>
<keyword evidence="4 7" id="KW-0732">Signal</keyword>
<dbReference type="SUPFAM" id="SSF53850">
    <property type="entry name" value="Periplasmic binding protein-like II"/>
    <property type="match status" value="1"/>
</dbReference>
<comment type="subcellular location">
    <subcellularLocation>
        <location evidence="1">Cell membrane</location>
        <topology evidence="1">Lipid-anchor</topology>
    </subcellularLocation>
</comment>
<evidence type="ECO:0000256" key="2">
    <source>
        <dbReference type="ARBA" id="ARBA00005695"/>
    </source>
</evidence>
<dbReference type="InterPro" id="IPR023765">
    <property type="entry name" value="SBP_5_CS"/>
</dbReference>
<evidence type="ECO:0000313" key="9">
    <source>
        <dbReference type="EMBL" id="BDB09637.1"/>
    </source>
</evidence>
<sequence>MKKSKAKYAALAGVVLSAGILLSACGNSSTASKTYNYVYTSDPSSLNYLAENRATTNDIVTNLVDGLMENDQYGNYIPSLAEDWSVSQDGLTYTYKLRKDAKWYTADGEEYAPVTAQDFVTGLKYAADKKSEALYLVQESVAGLDDYINGKTSDFSTVGVKALDDQTVQYTLTRPESYWNSKNNFNHSLPS</sequence>
<keyword evidence="10" id="KW-1185">Reference proteome</keyword>
<feature type="domain" description="Solute-binding protein family 5" evidence="8">
    <location>
        <begin position="76"/>
        <end position="177"/>
    </location>
</feature>
<dbReference type="PANTHER" id="PTHR30290:SF10">
    <property type="entry name" value="PERIPLASMIC OLIGOPEPTIDE-BINDING PROTEIN-RELATED"/>
    <property type="match status" value="1"/>
</dbReference>
<evidence type="ECO:0000313" key="10">
    <source>
        <dbReference type="Proteomes" id="UP001060027"/>
    </source>
</evidence>
<reference evidence="9" key="1">
    <citation type="journal article" date="2022" name="J Glob Antimicrob Resist">
        <title>Identification and characterisation of a novel multidrug-resistant streptococcus, Streptococcus toyakuensis sp. nov., from a blood sample.</title>
        <authorList>
            <person name="Wajima T."/>
            <person name="Hagimoto A."/>
            <person name="Tanaka E."/>
            <person name="Kawamura Y."/>
            <person name="Nakaminami H."/>
        </authorList>
    </citation>
    <scope>NUCLEOTIDE SEQUENCE</scope>
    <source>
        <strain evidence="9">TP1632</strain>
    </source>
</reference>
<evidence type="ECO:0000256" key="3">
    <source>
        <dbReference type="ARBA" id="ARBA00022448"/>
    </source>
</evidence>
<proteinExistence type="inferred from homology"/>
<protein>
    <recommendedName>
        <fullName evidence="8">Solute-binding protein family 5 domain-containing protein</fullName>
    </recommendedName>
</protein>
<evidence type="ECO:0000256" key="4">
    <source>
        <dbReference type="ARBA" id="ARBA00022729"/>
    </source>
</evidence>
<evidence type="ECO:0000256" key="6">
    <source>
        <dbReference type="ARBA" id="ARBA00022927"/>
    </source>
</evidence>
<dbReference type="Gene3D" id="3.90.76.10">
    <property type="entry name" value="Dipeptide-binding Protein, Domain 1"/>
    <property type="match status" value="1"/>
</dbReference>
<feature type="signal peptide" evidence="7">
    <location>
        <begin position="1"/>
        <end position="23"/>
    </location>
</feature>
<dbReference type="Pfam" id="PF00496">
    <property type="entry name" value="SBP_bac_5"/>
    <property type="match status" value="1"/>
</dbReference>
<comment type="similarity">
    <text evidence="2">Belongs to the bacterial solute-binding protein 5 family.</text>
</comment>
<keyword evidence="5" id="KW-0571">Peptide transport</keyword>
<name>A0ABN6KLV3_9STRE</name>
<dbReference type="PROSITE" id="PS51257">
    <property type="entry name" value="PROKAR_LIPOPROTEIN"/>
    <property type="match status" value="1"/>
</dbReference>
<evidence type="ECO:0000256" key="5">
    <source>
        <dbReference type="ARBA" id="ARBA00022856"/>
    </source>
</evidence>
<accession>A0ABN6KLV3</accession>
<dbReference type="PROSITE" id="PS01040">
    <property type="entry name" value="SBP_BACTERIAL_5"/>
    <property type="match status" value="1"/>
</dbReference>
<organism evidence="9 10">
    <name type="scientific">Streptococcus toyakuensis</name>
    <dbReference type="NCBI Taxonomy" id="2819619"/>
    <lineage>
        <taxon>Bacteria</taxon>
        <taxon>Bacillati</taxon>
        <taxon>Bacillota</taxon>
        <taxon>Bacilli</taxon>
        <taxon>Lactobacillales</taxon>
        <taxon>Streptococcaceae</taxon>
        <taxon>Streptococcus</taxon>
        <taxon>Streptococcus mitis group</taxon>
    </lineage>
</organism>
<keyword evidence="3" id="KW-0813">Transport</keyword>
<gene>
    <name evidence="9" type="ORF">STYK_14510</name>
</gene>